<keyword evidence="4" id="KW-1133">Transmembrane helix</keyword>
<evidence type="ECO:0000313" key="7">
    <source>
        <dbReference type="Proteomes" id="UP001487305"/>
    </source>
</evidence>
<dbReference type="Gene3D" id="1.10.10.10">
    <property type="entry name" value="Winged helix-like DNA-binding domain superfamily/Winged helix DNA-binding domain"/>
    <property type="match status" value="1"/>
</dbReference>
<sequence length="480" mass="53485">MTRSNKKALPLPKKLAASQLRAICIIGFTSHMILQPFLFWQFSLLTLVGTNDISLHSFTTIANNIVFPLAIILLGVAYRFSGHKKIFSTKNSVWFMIACFVVGIALAVSTSLFSFAIESVLVSLFGICIGIGCAMGIFLWQQALYRQSSRDAMAIQVSGTIIAGVLYFAVRWLPDIVVLMSSIVFFLPLSAGILLYLIPENDEQPSREFLQQSWQRFALFFKENWTAILIIASMGFAWGLFYALALVVSDNTFLGNLFSFGRIISGLLAALYIARFRSYPSMDILSKIALPICVTVVLLMPLIEHNYFFVLAEMFYVVFGLSSIVLMLSCNDAARTRTIHPAIIYCGVLGPFYLVQMLGYLAGPIICPDMASLLGTTQRLVVALLIVYGLSVLGFIHAFRKKKSKNTSPAQDLDSSLVERFSLTERELDIVRLLLKGRSVSFISEDLSISENTVRFHMKNIYLKAGVHSKQELIDLFELG</sequence>
<name>A0ABV1JD93_9ACTN</name>
<feature type="transmembrane region" description="Helical" evidence="4">
    <location>
        <begin position="309"/>
        <end position="330"/>
    </location>
</feature>
<dbReference type="PROSITE" id="PS00622">
    <property type="entry name" value="HTH_LUXR_1"/>
    <property type="match status" value="1"/>
</dbReference>
<evidence type="ECO:0000256" key="1">
    <source>
        <dbReference type="ARBA" id="ARBA00023015"/>
    </source>
</evidence>
<evidence type="ECO:0000256" key="4">
    <source>
        <dbReference type="SAM" id="Phobius"/>
    </source>
</evidence>
<dbReference type="Proteomes" id="UP001487305">
    <property type="component" value="Unassembled WGS sequence"/>
</dbReference>
<dbReference type="InterPro" id="IPR016032">
    <property type="entry name" value="Sig_transdc_resp-reg_C-effctor"/>
</dbReference>
<feature type="transmembrane region" description="Helical" evidence="4">
    <location>
        <begin position="93"/>
        <end position="115"/>
    </location>
</feature>
<dbReference type="CDD" id="cd06170">
    <property type="entry name" value="LuxR_C_like"/>
    <property type="match status" value="1"/>
</dbReference>
<evidence type="ECO:0000256" key="2">
    <source>
        <dbReference type="ARBA" id="ARBA00023125"/>
    </source>
</evidence>
<dbReference type="SUPFAM" id="SSF46894">
    <property type="entry name" value="C-terminal effector domain of the bipartite response regulators"/>
    <property type="match status" value="1"/>
</dbReference>
<feature type="transmembrane region" description="Helical" evidence="4">
    <location>
        <begin position="225"/>
        <end position="247"/>
    </location>
</feature>
<proteinExistence type="predicted"/>
<feature type="transmembrane region" description="Helical" evidence="4">
    <location>
        <begin position="61"/>
        <end position="81"/>
    </location>
</feature>
<reference evidence="6 7" key="1">
    <citation type="submission" date="2024-04" db="EMBL/GenBank/DDBJ databases">
        <title>Human intestinal bacterial collection.</title>
        <authorList>
            <person name="Pauvert C."/>
            <person name="Hitch T.C.A."/>
            <person name="Clavel T."/>
        </authorList>
    </citation>
    <scope>NUCLEOTIDE SEQUENCE [LARGE SCALE GENOMIC DNA]</scope>
    <source>
        <strain evidence="6 7">CLA-KB-H42</strain>
    </source>
</reference>
<dbReference type="PROSITE" id="PS50043">
    <property type="entry name" value="HTH_LUXR_2"/>
    <property type="match status" value="1"/>
</dbReference>
<feature type="transmembrane region" description="Helical" evidence="4">
    <location>
        <begin position="253"/>
        <end position="272"/>
    </location>
</feature>
<comment type="caution">
    <text evidence="6">The sequence shown here is derived from an EMBL/GenBank/DDBJ whole genome shotgun (WGS) entry which is preliminary data.</text>
</comment>
<evidence type="ECO:0000256" key="3">
    <source>
        <dbReference type="ARBA" id="ARBA00023163"/>
    </source>
</evidence>
<dbReference type="InterPro" id="IPR000792">
    <property type="entry name" value="Tscrpt_reg_LuxR_C"/>
</dbReference>
<keyword evidence="4" id="KW-0472">Membrane</keyword>
<accession>A0ABV1JD93</accession>
<evidence type="ECO:0000259" key="5">
    <source>
        <dbReference type="PROSITE" id="PS50043"/>
    </source>
</evidence>
<keyword evidence="3" id="KW-0804">Transcription</keyword>
<dbReference type="SUPFAM" id="SSF103473">
    <property type="entry name" value="MFS general substrate transporter"/>
    <property type="match status" value="1"/>
</dbReference>
<keyword evidence="2" id="KW-0238">DNA-binding</keyword>
<gene>
    <name evidence="6" type="ORF">AAA083_08740</name>
</gene>
<dbReference type="PRINTS" id="PR00038">
    <property type="entry name" value="HTHLUXR"/>
</dbReference>
<feature type="transmembrane region" description="Helical" evidence="4">
    <location>
        <begin position="342"/>
        <end position="360"/>
    </location>
</feature>
<feature type="transmembrane region" description="Helical" evidence="4">
    <location>
        <begin position="284"/>
        <end position="303"/>
    </location>
</feature>
<dbReference type="SMART" id="SM00421">
    <property type="entry name" value="HTH_LUXR"/>
    <property type="match status" value="1"/>
</dbReference>
<feature type="transmembrane region" description="Helical" evidence="4">
    <location>
        <begin position="380"/>
        <end position="399"/>
    </location>
</feature>
<keyword evidence="1" id="KW-0805">Transcription regulation</keyword>
<keyword evidence="7" id="KW-1185">Reference proteome</keyword>
<dbReference type="PANTHER" id="PTHR44688">
    <property type="entry name" value="DNA-BINDING TRANSCRIPTIONAL ACTIVATOR DEVR_DOSR"/>
    <property type="match status" value="1"/>
</dbReference>
<feature type="domain" description="HTH luxR-type" evidence="5">
    <location>
        <begin position="416"/>
        <end position="480"/>
    </location>
</feature>
<feature type="transmembrane region" description="Helical" evidence="4">
    <location>
        <begin position="152"/>
        <end position="170"/>
    </location>
</feature>
<dbReference type="EMBL" id="JBBNOP010000006">
    <property type="protein sequence ID" value="MEQ3363060.1"/>
    <property type="molecule type" value="Genomic_DNA"/>
</dbReference>
<keyword evidence="4" id="KW-0812">Transmembrane</keyword>
<protein>
    <submittedName>
        <fullName evidence="6">LuxR C-terminal-related transcriptional regulator</fullName>
    </submittedName>
</protein>
<feature type="transmembrane region" description="Helical" evidence="4">
    <location>
        <begin position="20"/>
        <end position="41"/>
    </location>
</feature>
<feature type="transmembrane region" description="Helical" evidence="4">
    <location>
        <begin position="121"/>
        <end position="140"/>
    </location>
</feature>
<dbReference type="InterPro" id="IPR036388">
    <property type="entry name" value="WH-like_DNA-bd_sf"/>
</dbReference>
<dbReference type="Pfam" id="PF00196">
    <property type="entry name" value="GerE"/>
    <property type="match status" value="1"/>
</dbReference>
<dbReference type="InterPro" id="IPR036259">
    <property type="entry name" value="MFS_trans_sf"/>
</dbReference>
<evidence type="ECO:0000313" key="6">
    <source>
        <dbReference type="EMBL" id="MEQ3363060.1"/>
    </source>
</evidence>
<dbReference type="PANTHER" id="PTHR44688:SF16">
    <property type="entry name" value="DNA-BINDING TRANSCRIPTIONAL ACTIVATOR DEVR_DOSR"/>
    <property type="match status" value="1"/>
</dbReference>
<organism evidence="6 7">
    <name type="scientific">Raoultibacter massiliensis</name>
    <dbReference type="NCBI Taxonomy" id="1852371"/>
    <lineage>
        <taxon>Bacteria</taxon>
        <taxon>Bacillati</taxon>
        <taxon>Actinomycetota</taxon>
        <taxon>Coriobacteriia</taxon>
        <taxon>Eggerthellales</taxon>
        <taxon>Eggerthellaceae</taxon>
        <taxon>Raoultibacter</taxon>
    </lineage>
</organism>
<feature type="transmembrane region" description="Helical" evidence="4">
    <location>
        <begin position="176"/>
        <end position="198"/>
    </location>
</feature>